<keyword evidence="8" id="KW-1015">Disulfide bond</keyword>
<dbReference type="SUPFAM" id="SSF53474">
    <property type="entry name" value="alpha/beta-Hydrolases"/>
    <property type="match status" value="1"/>
</dbReference>
<evidence type="ECO:0000256" key="8">
    <source>
        <dbReference type="ARBA" id="ARBA00023157"/>
    </source>
</evidence>
<dbReference type="PANTHER" id="PTHR33938:SF15">
    <property type="entry name" value="FERULOYL ESTERASE B-RELATED"/>
    <property type="match status" value="1"/>
</dbReference>
<dbReference type="Proteomes" id="UP000053927">
    <property type="component" value="Unassembled WGS sequence"/>
</dbReference>
<evidence type="ECO:0000256" key="3">
    <source>
        <dbReference type="ARBA" id="ARBA00022651"/>
    </source>
</evidence>
<evidence type="ECO:0000313" key="11">
    <source>
        <dbReference type="EMBL" id="EIM79885.1"/>
    </source>
</evidence>
<dbReference type="PANTHER" id="PTHR33938">
    <property type="entry name" value="FERULOYL ESTERASE B-RELATED"/>
    <property type="match status" value="1"/>
</dbReference>
<dbReference type="GO" id="GO:0030600">
    <property type="term" value="F:feruloyl esterase activity"/>
    <property type="evidence" value="ECO:0007669"/>
    <property type="project" value="UniProtKB-EC"/>
</dbReference>
<dbReference type="OMA" id="LFNIETW"/>
<evidence type="ECO:0000256" key="2">
    <source>
        <dbReference type="ARBA" id="ARBA00022487"/>
    </source>
</evidence>
<keyword evidence="3" id="KW-0858">Xylan degradation</keyword>
<dbReference type="OrthoDB" id="3039123at2759"/>
<comment type="similarity">
    <text evidence="1 10">Belongs to the tannase family.</text>
</comment>
<reference evidence="12" key="1">
    <citation type="journal article" date="2012" name="Science">
        <title>The Paleozoic origin of enzymatic lignin decomposition reconstructed from 31 fungal genomes.</title>
        <authorList>
            <person name="Floudas D."/>
            <person name="Binder M."/>
            <person name="Riley R."/>
            <person name="Barry K."/>
            <person name="Blanchette R.A."/>
            <person name="Henrissat B."/>
            <person name="Martinez A.T."/>
            <person name="Otillar R."/>
            <person name="Spatafora J.W."/>
            <person name="Yadav J.S."/>
            <person name="Aerts A."/>
            <person name="Benoit I."/>
            <person name="Boyd A."/>
            <person name="Carlson A."/>
            <person name="Copeland A."/>
            <person name="Coutinho P.M."/>
            <person name="de Vries R.P."/>
            <person name="Ferreira P."/>
            <person name="Findley K."/>
            <person name="Foster B."/>
            <person name="Gaskell J."/>
            <person name="Glotzer D."/>
            <person name="Gorecki P."/>
            <person name="Heitman J."/>
            <person name="Hesse C."/>
            <person name="Hori C."/>
            <person name="Igarashi K."/>
            <person name="Jurgens J.A."/>
            <person name="Kallen N."/>
            <person name="Kersten P."/>
            <person name="Kohler A."/>
            <person name="Kuees U."/>
            <person name="Kumar T.K.A."/>
            <person name="Kuo A."/>
            <person name="LaButti K."/>
            <person name="Larrondo L.F."/>
            <person name="Lindquist E."/>
            <person name="Ling A."/>
            <person name="Lombard V."/>
            <person name="Lucas S."/>
            <person name="Lundell T."/>
            <person name="Martin R."/>
            <person name="McLaughlin D.J."/>
            <person name="Morgenstern I."/>
            <person name="Morin E."/>
            <person name="Murat C."/>
            <person name="Nagy L.G."/>
            <person name="Nolan M."/>
            <person name="Ohm R.A."/>
            <person name="Patyshakuliyeva A."/>
            <person name="Rokas A."/>
            <person name="Ruiz-Duenas F.J."/>
            <person name="Sabat G."/>
            <person name="Salamov A."/>
            <person name="Samejima M."/>
            <person name="Schmutz J."/>
            <person name="Slot J.C."/>
            <person name="St John F."/>
            <person name="Stenlid J."/>
            <person name="Sun H."/>
            <person name="Sun S."/>
            <person name="Syed K."/>
            <person name="Tsang A."/>
            <person name="Wiebenga A."/>
            <person name="Young D."/>
            <person name="Pisabarro A."/>
            <person name="Eastwood D.C."/>
            <person name="Martin F."/>
            <person name="Cullen D."/>
            <person name="Grigoriev I.V."/>
            <person name="Hibbett D.S."/>
        </authorList>
    </citation>
    <scope>NUCLEOTIDE SEQUENCE [LARGE SCALE GENOMIC DNA]</scope>
    <source>
        <strain evidence="12">FP-91666</strain>
    </source>
</reference>
<dbReference type="GeneID" id="18797725"/>
<evidence type="ECO:0000256" key="9">
    <source>
        <dbReference type="ARBA" id="ARBA00034075"/>
    </source>
</evidence>
<dbReference type="RefSeq" id="XP_007310883.1">
    <property type="nucleotide sequence ID" value="XM_007310821.1"/>
</dbReference>
<dbReference type="GO" id="GO:0045493">
    <property type="term" value="P:xylan catabolic process"/>
    <property type="evidence" value="ECO:0007669"/>
    <property type="project" value="UniProtKB-KW"/>
</dbReference>
<evidence type="ECO:0000256" key="1">
    <source>
        <dbReference type="ARBA" id="ARBA00006249"/>
    </source>
</evidence>
<dbReference type="KEGG" id="shs:STEHIDRAFT_126211"/>
<comment type="catalytic activity">
    <reaction evidence="9">
        <text>feruloyl-polysaccharide + H2O = ferulate + polysaccharide.</text>
        <dbReference type="EC" id="3.1.1.73"/>
    </reaction>
</comment>
<name>R7RYB0_STEHR</name>
<evidence type="ECO:0000256" key="7">
    <source>
        <dbReference type="ARBA" id="ARBA00022837"/>
    </source>
</evidence>
<dbReference type="EC" id="3.1.1.-" evidence="10"/>
<dbReference type="InterPro" id="IPR011118">
    <property type="entry name" value="Tannase/feruloyl_esterase"/>
</dbReference>
<dbReference type="GO" id="GO:0046872">
    <property type="term" value="F:metal ion binding"/>
    <property type="evidence" value="ECO:0007669"/>
    <property type="project" value="UniProtKB-KW"/>
</dbReference>
<evidence type="ECO:0000256" key="6">
    <source>
        <dbReference type="ARBA" id="ARBA00022801"/>
    </source>
</evidence>
<organism evidence="11 12">
    <name type="scientific">Stereum hirsutum (strain FP-91666)</name>
    <name type="common">White-rot fungus</name>
    <dbReference type="NCBI Taxonomy" id="721885"/>
    <lineage>
        <taxon>Eukaryota</taxon>
        <taxon>Fungi</taxon>
        <taxon>Dikarya</taxon>
        <taxon>Basidiomycota</taxon>
        <taxon>Agaricomycotina</taxon>
        <taxon>Agaricomycetes</taxon>
        <taxon>Russulales</taxon>
        <taxon>Stereaceae</taxon>
        <taxon>Stereum</taxon>
    </lineage>
</organism>
<proteinExistence type="inferred from homology"/>
<keyword evidence="3" id="KW-0119">Carbohydrate metabolism</keyword>
<evidence type="ECO:0000256" key="5">
    <source>
        <dbReference type="ARBA" id="ARBA00022729"/>
    </source>
</evidence>
<evidence type="ECO:0000256" key="4">
    <source>
        <dbReference type="ARBA" id="ARBA00022723"/>
    </source>
</evidence>
<dbReference type="EMBL" id="JH687400">
    <property type="protein sequence ID" value="EIM79885.1"/>
    <property type="molecule type" value="Genomic_DNA"/>
</dbReference>
<dbReference type="AlphaFoldDB" id="R7RYB0"/>
<keyword evidence="3" id="KW-0624">Polysaccharide degradation</keyword>
<dbReference type="InterPro" id="IPR029058">
    <property type="entry name" value="AB_hydrolase_fold"/>
</dbReference>
<accession>R7RYB0</accession>
<keyword evidence="5" id="KW-0732">Signal</keyword>
<keyword evidence="12" id="KW-1185">Reference proteome</keyword>
<dbReference type="Pfam" id="PF07519">
    <property type="entry name" value="Tannase"/>
    <property type="match status" value="2"/>
</dbReference>
<evidence type="ECO:0000313" key="12">
    <source>
        <dbReference type="Proteomes" id="UP000053927"/>
    </source>
</evidence>
<sequence length="467" mass="51551">MWLPMKEEAEGWYGRVLTVGNGGLNGCIDYGNLDYGSSFHFATIASDNGHDGVGGLPFLDSPEVINDFAWRSIHTIAQLSRVIAAHYYSPPSSLPLRSYYIGCSTGGRQGIQSALKFPGDFDGILAGAPAVDMQHLLGWSGIISRAVGAGSGKGRESAQFIDEEGWDLVSEEVLRQCDALDGRMDGIVTEPDECLFDPSLLLCGEESDEDVEREGNIKKRVCLTETQVDALKNIYSPLVGRDGETVLYPRFDPGAERIPMRNRVFAPEIFFYTFDWWRYAIYNDSSRTLDDFGLKDIEFADSINPGGVATWDGDLSKFRVRGGKILTYHGRMDPLIASGNSKRLYNLVFFTLSNTSNPTNPSSIEDFYRLFLIPGMSHCTGGPGAFHFGQRGPSALGTARNDSSHNALLPLVEWVEEGRGPEVIIGTEDSDDRKVREHCRWPGWRSVWRGSEGEDGRWVCEGTSGDP</sequence>
<protein>
    <recommendedName>
        <fullName evidence="10">Carboxylic ester hydrolase</fullName>
        <ecNumber evidence="10">3.1.1.-</ecNumber>
    </recommendedName>
</protein>
<keyword evidence="4" id="KW-0479">Metal-binding</keyword>
<dbReference type="eggNOG" id="ENOG502QPXZ">
    <property type="taxonomic scope" value="Eukaryota"/>
</dbReference>
<keyword evidence="6 10" id="KW-0378">Hydrolase</keyword>
<evidence type="ECO:0000256" key="10">
    <source>
        <dbReference type="RuleBase" id="RU361238"/>
    </source>
</evidence>
<keyword evidence="2" id="KW-0719">Serine esterase</keyword>
<keyword evidence="7" id="KW-0106">Calcium</keyword>
<gene>
    <name evidence="11" type="ORF">STEHIDRAFT_126211</name>
</gene>